<dbReference type="OrthoDB" id="2571549at2759"/>
<proteinExistence type="predicted"/>
<dbReference type="Proteomes" id="UP000094819">
    <property type="component" value="Unassembled WGS sequence"/>
</dbReference>
<evidence type="ECO:0000256" key="1">
    <source>
        <dbReference type="SAM" id="MobiDB-lite"/>
    </source>
</evidence>
<keyword evidence="2" id="KW-0472">Membrane</keyword>
<keyword evidence="4" id="KW-1185">Reference proteome</keyword>
<feature type="region of interest" description="Disordered" evidence="1">
    <location>
        <begin position="1"/>
        <end position="54"/>
    </location>
</feature>
<evidence type="ECO:0008006" key="5">
    <source>
        <dbReference type="Google" id="ProtNLM"/>
    </source>
</evidence>
<keyword evidence="2" id="KW-1133">Transmembrane helix</keyword>
<feature type="transmembrane region" description="Helical" evidence="2">
    <location>
        <begin position="70"/>
        <end position="89"/>
    </location>
</feature>
<dbReference type="GeneID" id="30193090"/>
<reference evidence="3 4" key="1">
    <citation type="submission" date="2016-06" db="EMBL/GenBank/DDBJ databases">
        <title>Evolution of pathogenesis and genome organization in the Tremellales.</title>
        <authorList>
            <person name="Cuomo C."/>
            <person name="Litvintseva A."/>
            <person name="Heitman J."/>
            <person name="Chen Y."/>
            <person name="Sun S."/>
            <person name="Springer D."/>
            <person name="Dromer F."/>
            <person name="Young S."/>
            <person name="Zeng Q."/>
            <person name="Chapman S."/>
            <person name="Gujja S."/>
            <person name="Saif S."/>
            <person name="Birren B."/>
        </authorList>
    </citation>
    <scope>NUCLEOTIDE SEQUENCE [LARGE SCALE GENOMIC DNA]</scope>
    <source>
        <strain evidence="3 4">CBS 7118</strain>
    </source>
</reference>
<evidence type="ECO:0000313" key="3">
    <source>
        <dbReference type="EMBL" id="ODN97314.1"/>
    </source>
</evidence>
<name>A0A1E3J8X8_9TREE</name>
<keyword evidence="2" id="KW-0812">Transmembrane</keyword>
<evidence type="ECO:0000256" key="2">
    <source>
        <dbReference type="SAM" id="Phobius"/>
    </source>
</evidence>
<dbReference type="RefSeq" id="XP_019031916.1">
    <property type="nucleotide sequence ID" value="XM_019176003.1"/>
</dbReference>
<gene>
    <name evidence="3" type="ORF">L198_03877</name>
</gene>
<sequence>MPGYQKPLLLANDGHSTNKPQPQAMPPQRQPQQHPTQSAHPEQGPVAHGEWVQPPDHVVRSRALRRFWTAFFWAWLIWTVIGLIIGGGVSDVENNRHWHKHQKWDKPPGSY</sequence>
<organism evidence="3 4">
    <name type="scientific">Cryptococcus wingfieldii CBS 7118</name>
    <dbReference type="NCBI Taxonomy" id="1295528"/>
    <lineage>
        <taxon>Eukaryota</taxon>
        <taxon>Fungi</taxon>
        <taxon>Dikarya</taxon>
        <taxon>Basidiomycota</taxon>
        <taxon>Agaricomycotina</taxon>
        <taxon>Tremellomycetes</taxon>
        <taxon>Tremellales</taxon>
        <taxon>Cryptococcaceae</taxon>
        <taxon>Cryptococcus</taxon>
    </lineage>
</organism>
<dbReference type="AlphaFoldDB" id="A0A1E3J8X8"/>
<dbReference type="EMBL" id="AWGH01000010">
    <property type="protein sequence ID" value="ODN97314.1"/>
    <property type="molecule type" value="Genomic_DNA"/>
</dbReference>
<evidence type="ECO:0000313" key="4">
    <source>
        <dbReference type="Proteomes" id="UP000094819"/>
    </source>
</evidence>
<accession>A0A1E3J8X8</accession>
<protein>
    <recommendedName>
        <fullName evidence="5">Transmembrane protein</fullName>
    </recommendedName>
</protein>
<comment type="caution">
    <text evidence="3">The sequence shown here is derived from an EMBL/GenBank/DDBJ whole genome shotgun (WGS) entry which is preliminary data.</text>
</comment>